<sequence>MHPLFNYYDDCFEDQKEYNFLDWFCNDPLANIAIRLQKQSLDKALVPSPNLVQYVVNYGETPVAFNIFTQTASGIPGFPTDNLKSFYLQHNIYDPNTYNCSNATGTPNNAISIGQSYYTININAVPGQPAGPSTVYEGPYNATNHFVLDGVTYTIYKTGILSQTYTTGNPVPSTIQIVTENVTGIDLILPNGSSFISNAVEISNQTISCGGNNGLNAQGNGYTLYSIQYQSASLSRKLPPPPRPN</sequence>
<name>A0A6C0K0S1_9ZZZZ</name>
<dbReference type="AlphaFoldDB" id="A0A6C0K0S1"/>
<reference evidence="1" key="1">
    <citation type="journal article" date="2020" name="Nature">
        <title>Giant virus diversity and host interactions through global metagenomics.</title>
        <authorList>
            <person name="Schulz F."/>
            <person name="Roux S."/>
            <person name="Paez-Espino D."/>
            <person name="Jungbluth S."/>
            <person name="Walsh D.A."/>
            <person name="Denef V.J."/>
            <person name="McMahon K.D."/>
            <person name="Konstantinidis K.T."/>
            <person name="Eloe-Fadrosh E.A."/>
            <person name="Kyrpides N.C."/>
            <person name="Woyke T."/>
        </authorList>
    </citation>
    <scope>NUCLEOTIDE SEQUENCE</scope>
    <source>
        <strain evidence="1">GVMAG-S-1101169-75</strain>
    </source>
</reference>
<dbReference type="EMBL" id="MN740787">
    <property type="protein sequence ID" value="QHU11645.1"/>
    <property type="molecule type" value="Genomic_DNA"/>
</dbReference>
<evidence type="ECO:0000313" key="1">
    <source>
        <dbReference type="EMBL" id="QHU11645.1"/>
    </source>
</evidence>
<organism evidence="1">
    <name type="scientific">viral metagenome</name>
    <dbReference type="NCBI Taxonomy" id="1070528"/>
    <lineage>
        <taxon>unclassified sequences</taxon>
        <taxon>metagenomes</taxon>
        <taxon>organismal metagenomes</taxon>
    </lineage>
</organism>
<accession>A0A6C0K0S1</accession>
<proteinExistence type="predicted"/>
<protein>
    <submittedName>
        <fullName evidence="1">Uncharacterized protein</fullName>
    </submittedName>
</protein>